<dbReference type="PANTHER" id="PTHR23268:SF11">
    <property type="entry name" value="T CELL RECEPTOR BETA VARIABLE 20-1"/>
    <property type="match status" value="1"/>
</dbReference>
<dbReference type="AlphaFoldDB" id="G5ALI5"/>
<proteinExistence type="predicted"/>
<accession>G5ALI5</accession>
<evidence type="ECO:0000313" key="8">
    <source>
        <dbReference type="Proteomes" id="UP000006813"/>
    </source>
</evidence>
<dbReference type="InterPro" id="IPR050413">
    <property type="entry name" value="TCR_beta_variable"/>
</dbReference>
<dbReference type="STRING" id="10181.G5ALI5"/>
<reference evidence="7 8" key="1">
    <citation type="journal article" date="2011" name="Nature">
        <title>Genome sequencing reveals insights into physiology and longevity of the naked mole rat.</title>
        <authorList>
            <person name="Kim E.B."/>
            <person name="Fang X."/>
            <person name="Fushan A.A."/>
            <person name="Huang Z."/>
            <person name="Lobanov A.V."/>
            <person name="Han L."/>
            <person name="Marino S.M."/>
            <person name="Sun X."/>
            <person name="Turanov A.A."/>
            <person name="Yang P."/>
            <person name="Yim S.H."/>
            <person name="Zhao X."/>
            <person name="Kasaikina M.V."/>
            <person name="Stoletzki N."/>
            <person name="Peng C."/>
            <person name="Polak P."/>
            <person name="Xiong Z."/>
            <person name="Kiezun A."/>
            <person name="Zhu Y."/>
            <person name="Chen Y."/>
            <person name="Kryukov G.V."/>
            <person name="Zhang Q."/>
            <person name="Peshkin L."/>
            <person name="Yang L."/>
            <person name="Bronson R.T."/>
            <person name="Buffenstein R."/>
            <person name="Wang B."/>
            <person name="Han C."/>
            <person name="Li Q."/>
            <person name="Chen L."/>
            <person name="Zhao W."/>
            <person name="Sunyaev S.R."/>
            <person name="Park T.J."/>
            <person name="Zhang G."/>
            <person name="Wang J."/>
            <person name="Gladyshev V.N."/>
        </authorList>
    </citation>
    <scope>NUCLEOTIDE SEQUENCE [LARGE SCALE GENOMIC DNA]</scope>
</reference>
<dbReference type="Proteomes" id="UP000006813">
    <property type="component" value="Unassembled WGS sequence"/>
</dbReference>
<evidence type="ECO:0000256" key="4">
    <source>
        <dbReference type="ARBA" id="ARBA00023319"/>
    </source>
</evidence>
<dbReference type="PROSITE" id="PS50835">
    <property type="entry name" value="IG_LIKE"/>
    <property type="match status" value="1"/>
</dbReference>
<dbReference type="Gene3D" id="2.60.40.10">
    <property type="entry name" value="Immunoglobulins"/>
    <property type="match status" value="1"/>
</dbReference>
<dbReference type="GO" id="GO:0005886">
    <property type="term" value="C:plasma membrane"/>
    <property type="evidence" value="ECO:0007669"/>
    <property type="project" value="TreeGrafter"/>
</dbReference>
<sequence length="123" mass="13514">SLFREGGVRPRMKMLMLLLLLGPSFGLGALVLQHPSGAICNSGSSVKIECHFVDLQATSVFWYRQLPKQSFVLMATSNMGSSASYEQDFAEAKFPIIHPNLTYSSLTLTSTHPEDSSFYFCGA</sequence>
<evidence type="ECO:0000256" key="3">
    <source>
        <dbReference type="ARBA" id="ARBA00023130"/>
    </source>
</evidence>
<gene>
    <name evidence="7" type="ORF">GW7_12786</name>
</gene>
<dbReference type="InterPro" id="IPR036179">
    <property type="entry name" value="Ig-like_dom_sf"/>
</dbReference>
<feature type="non-terminal residue" evidence="7">
    <location>
        <position position="123"/>
    </location>
</feature>
<dbReference type="InterPro" id="IPR013106">
    <property type="entry name" value="Ig_V-set"/>
</dbReference>
<feature type="non-terminal residue" evidence="7">
    <location>
        <position position="1"/>
    </location>
</feature>
<keyword evidence="2" id="KW-0391">Immunity</keyword>
<organism evidence="7 8">
    <name type="scientific">Heterocephalus glaber</name>
    <name type="common">Naked mole rat</name>
    <dbReference type="NCBI Taxonomy" id="10181"/>
    <lineage>
        <taxon>Eukaryota</taxon>
        <taxon>Metazoa</taxon>
        <taxon>Chordata</taxon>
        <taxon>Craniata</taxon>
        <taxon>Vertebrata</taxon>
        <taxon>Euteleostomi</taxon>
        <taxon>Mammalia</taxon>
        <taxon>Eutheria</taxon>
        <taxon>Euarchontoglires</taxon>
        <taxon>Glires</taxon>
        <taxon>Rodentia</taxon>
        <taxon>Hystricomorpha</taxon>
        <taxon>Bathyergidae</taxon>
        <taxon>Heterocephalus</taxon>
    </lineage>
</organism>
<dbReference type="InParanoid" id="G5ALI5"/>
<evidence type="ECO:0000313" key="7">
    <source>
        <dbReference type="EMBL" id="EHA97895.1"/>
    </source>
</evidence>
<dbReference type="PANTHER" id="PTHR23268">
    <property type="entry name" value="T-CELL RECEPTOR BETA CHAIN"/>
    <property type="match status" value="1"/>
</dbReference>
<feature type="signal peptide" evidence="5">
    <location>
        <begin position="1"/>
        <end position="28"/>
    </location>
</feature>
<dbReference type="GO" id="GO:0007166">
    <property type="term" value="P:cell surface receptor signaling pathway"/>
    <property type="evidence" value="ECO:0007669"/>
    <property type="project" value="TreeGrafter"/>
</dbReference>
<name>G5ALI5_HETGA</name>
<keyword evidence="4" id="KW-0393">Immunoglobulin domain</keyword>
<dbReference type="SUPFAM" id="SSF48726">
    <property type="entry name" value="Immunoglobulin"/>
    <property type="match status" value="1"/>
</dbReference>
<evidence type="ECO:0000256" key="1">
    <source>
        <dbReference type="ARBA" id="ARBA00022729"/>
    </source>
</evidence>
<evidence type="ECO:0000259" key="6">
    <source>
        <dbReference type="PROSITE" id="PS50835"/>
    </source>
</evidence>
<dbReference type="InterPro" id="IPR007110">
    <property type="entry name" value="Ig-like_dom"/>
</dbReference>
<feature type="chain" id="PRO_5003473459" description="Ig-like domain-containing protein" evidence="5">
    <location>
        <begin position="29"/>
        <end position="123"/>
    </location>
</feature>
<evidence type="ECO:0000256" key="5">
    <source>
        <dbReference type="SAM" id="SignalP"/>
    </source>
</evidence>
<evidence type="ECO:0000256" key="2">
    <source>
        <dbReference type="ARBA" id="ARBA00022859"/>
    </source>
</evidence>
<protein>
    <recommendedName>
        <fullName evidence="6">Ig-like domain-containing protein</fullName>
    </recommendedName>
</protein>
<dbReference type="FunCoup" id="G5ALI5">
    <property type="interactions" value="49"/>
</dbReference>
<keyword evidence="3" id="KW-1064">Adaptive immunity</keyword>
<feature type="domain" description="Ig-like" evidence="6">
    <location>
        <begin position="23"/>
        <end position="123"/>
    </location>
</feature>
<dbReference type="InterPro" id="IPR013783">
    <property type="entry name" value="Ig-like_fold"/>
</dbReference>
<dbReference type="Pfam" id="PF07686">
    <property type="entry name" value="V-set"/>
    <property type="match status" value="1"/>
</dbReference>
<dbReference type="GO" id="GO:0002250">
    <property type="term" value="P:adaptive immune response"/>
    <property type="evidence" value="ECO:0007669"/>
    <property type="project" value="UniProtKB-KW"/>
</dbReference>
<dbReference type="EMBL" id="JH165794">
    <property type="protein sequence ID" value="EHA97895.1"/>
    <property type="molecule type" value="Genomic_DNA"/>
</dbReference>
<keyword evidence="1 5" id="KW-0732">Signal</keyword>